<dbReference type="GeneID" id="93679561"/>
<dbReference type="Proteomes" id="UP001329505">
    <property type="component" value="Unassembled WGS sequence"/>
</dbReference>
<keyword evidence="3" id="KW-0804">Transcription</keyword>
<evidence type="ECO:0000313" key="5">
    <source>
        <dbReference type="EMBL" id="MEE1882377.1"/>
    </source>
</evidence>
<dbReference type="EMBL" id="JAZDQQ010000018">
    <property type="protein sequence ID" value="MEE1882377.1"/>
    <property type="molecule type" value="Genomic_DNA"/>
</dbReference>
<evidence type="ECO:0000313" key="8">
    <source>
        <dbReference type="Proteomes" id="UP001329505"/>
    </source>
</evidence>
<evidence type="ECO:0000256" key="1">
    <source>
        <dbReference type="ARBA" id="ARBA00023015"/>
    </source>
</evidence>
<dbReference type="GO" id="GO:0043565">
    <property type="term" value="F:sequence-specific DNA binding"/>
    <property type="evidence" value="ECO:0007669"/>
    <property type="project" value="InterPro"/>
</dbReference>
<keyword evidence="8" id="KW-1185">Reference proteome</keyword>
<gene>
    <name evidence="6" type="ORF">SAMN05216230_10792</name>
    <name evidence="5" type="ORF">V0R55_19600</name>
</gene>
<dbReference type="Pfam" id="PF12833">
    <property type="entry name" value="HTH_18"/>
    <property type="match status" value="1"/>
</dbReference>
<dbReference type="AlphaFoldDB" id="A0A1H9N7D9"/>
<evidence type="ECO:0000256" key="2">
    <source>
        <dbReference type="ARBA" id="ARBA00023125"/>
    </source>
</evidence>
<evidence type="ECO:0000256" key="3">
    <source>
        <dbReference type="ARBA" id="ARBA00023163"/>
    </source>
</evidence>
<reference evidence="5 8" key="2">
    <citation type="submission" date="2024-01" db="EMBL/GenBank/DDBJ databases">
        <title>Unpublished Manusciprt.</title>
        <authorList>
            <person name="Duman M."/>
            <person name="Valdes E.G."/>
            <person name="Ajmi N."/>
            <person name="Altun S."/>
            <person name="Saticioglu I.B."/>
        </authorList>
    </citation>
    <scope>NUCLEOTIDE SEQUENCE [LARGE SCALE GENOMIC DNA]</scope>
    <source>
        <strain evidence="5 8">139P</strain>
    </source>
</reference>
<dbReference type="PROSITE" id="PS01124">
    <property type="entry name" value="HTH_ARAC_FAMILY_2"/>
    <property type="match status" value="1"/>
</dbReference>
<dbReference type="SUPFAM" id="SSF46689">
    <property type="entry name" value="Homeodomain-like"/>
    <property type="match status" value="2"/>
</dbReference>
<dbReference type="PANTHER" id="PTHR47893">
    <property type="entry name" value="REGULATORY PROTEIN PCHR"/>
    <property type="match status" value="1"/>
</dbReference>
<dbReference type="GO" id="GO:0009893">
    <property type="term" value="P:positive regulation of metabolic process"/>
    <property type="evidence" value="ECO:0007669"/>
    <property type="project" value="UniProtKB-ARBA"/>
</dbReference>
<dbReference type="InterPro" id="IPR018062">
    <property type="entry name" value="HTH_AraC-typ_CS"/>
</dbReference>
<dbReference type="InterPro" id="IPR053142">
    <property type="entry name" value="PchR_regulatory_protein"/>
</dbReference>
<sequence length="314" mass="34975">MRSISPYLDTDFSFDSPGSLADAGVLDASSARVMGSATGHYRAQTVHSGLQYFDCNLQFPEPLRIDKVLPQSLCIVQVFDGAWQHTVDGRLNSYAPGQLHMLSLGESLEAQDQLPANSHARMAGVRIAGDYLQELAREDAQLKPLLALVADGMRFDQLPQCPAVSRLFRQLYLSPYTGGLRRLHCESLSLAILLELASHLIGHRSAEKSQDRGRRDLAIETRRQLDENLNAPPTAAALARQLGVSETTLRRAFSHEYGRSLLQYVRQQRMELARALLLERRWQVSQVAYHVGYANPANFCHAYKAYFGHSPGAE</sequence>
<keyword evidence="1" id="KW-0805">Transcription regulation</keyword>
<evidence type="ECO:0000313" key="6">
    <source>
        <dbReference type="EMBL" id="SER31950.1"/>
    </source>
</evidence>
<evidence type="ECO:0000313" key="7">
    <source>
        <dbReference type="Proteomes" id="UP000199221"/>
    </source>
</evidence>
<dbReference type="SMART" id="SM00342">
    <property type="entry name" value="HTH_ARAC"/>
    <property type="match status" value="1"/>
</dbReference>
<dbReference type="Proteomes" id="UP000199221">
    <property type="component" value="Unassembled WGS sequence"/>
</dbReference>
<accession>A0A1H9N7D9</accession>
<keyword evidence="2 6" id="KW-0238">DNA-binding</keyword>
<dbReference type="GO" id="GO:0003700">
    <property type="term" value="F:DNA-binding transcription factor activity"/>
    <property type="evidence" value="ECO:0007669"/>
    <property type="project" value="InterPro"/>
</dbReference>
<name>A0A1H9N7D9_9PSED</name>
<reference evidence="6 7" key="1">
    <citation type="submission" date="2016-10" db="EMBL/GenBank/DDBJ databases">
        <authorList>
            <person name="de Groot N.N."/>
        </authorList>
    </citation>
    <scope>NUCLEOTIDE SEQUENCE [LARGE SCALE GENOMIC DNA]</scope>
    <source>
        <strain evidence="6 7">LMG 27941</strain>
    </source>
</reference>
<dbReference type="PROSITE" id="PS00041">
    <property type="entry name" value="HTH_ARAC_FAMILY_1"/>
    <property type="match status" value="1"/>
</dbReference>
<dbReference type="InterPro" id="IPR009057">
    <property type="entry name" value="Homeodomain-like_sf"/>
</dbReference>
<feature type="domain" description="HTH araC/xylS-type" evidence="4">
    <location>
        <begin position="219"/>
        <end position="314"/>
    </location>
</feature>
<organism evidence="6 7">
    <name type="scientific">Pseudomonas soli</name>
    <dbReference type="NCBI Taxonomy" id="1306993"/>
    <lineage>
        <taxon>Bacteria</taxon>
        <taxon>Pseudomonadati</taxon>
        <taxon>Pseudomonadota</taxon>
        <taxon>Gammaproteobacteria</taxon>
        <taxon>Pseudomonadales</taxon>
        <taxon>Pseudomonadaceae</taxon>
        <taxon>Pseudomonas</taxon>
    </lineage>
</organism>
<dbReference type="RefSeq" id="WP_050704159.1">
    <property type="nucleotide sequence ID" value="NZ_CP128543.1"/>
</dbReference>
<protein>
    <submittedName>
        <fullName evidence="5">AraC family transcriptional regulator</fullName>
    </submittedName>
    <submittedName>
        <fullName evidence="6">AraC-type DNA-binding protein</fullName>
    </submittedName>
</protein>
<dbReference type="EMBL" id="FOEQ01000007">
    <property type="protein sequence ID" value="SER31950.1"/>
    <property type="molecule type" value="Genomic_DNA"/>
</dbReference>
<evidence type="ECO:0000259" key="4">
    <source>
        <dbReference type="PROSITE" id="PS01124"/>
    </source>
</evidence>
<dbReference type="InterPro" id="IPR018060">
    <property type="entry name" value="HTH_AraC"/>
</dbReference>
<dbReference type="Gene3D" id="1.10.10.60">
    <property type="entry name" value="Homeodomain-like"/>
    <property type="match status" value="1"/>
</dbReference>
<dbReference type="PANTHER" id="PTHR47893:SF1">
    <property type="entry name" value="REGULATORY PROTEIN PCHR"/>
    <property type="match status" value="1"/>
</dbReference>
<proteinExistence type="predicted"/>